<comment type="subcellular location">
    <subcellularLocation>
        <location evidence="1">Cell membrane</location>
        <topology evidence="1">Multi-pass membrane protein</topology>
    </subcellularLocation>
</comment>
<dbReference type="SUPFAM" id="SSF144083">
    <property type="entry name" value="Magnesium transport protein CorA, transmembrane region"/>
    <property type="match status" value="1"/>
</dbReference>
<keyword evidence="6" id="KW-0460">Magnesium</keyword>
<evidence type="ECO:0000256" key="6">
    <source>
        <dbReference type="ARBA" id="ARBA00022842"/>
    </source>
</evidence>
<evidence type="ECO:0000313" key="14">
    <source>
        <dbReference type="EMBL" id="OCI32360.1"/>
    </source>
</evidence>
<keyword evidence="8" id="KW-0406">Ion transport</keyword>
<dbReference type="PATRIC" id="fig|43678.3.peg.1286"/>
<dbReference type="InterPro" id="IPR045861">
    <property type="entry name" value="CorA_cytoplasmic_dom"/>
</dbReference>
<evidence type="ECO:0000256" key="8">
    <source>
        <dbReference type="ARBA" id="ARBA00023065"/>
    </source>
</evidence>
<evidence type="ECO:0000256" key="12">
    <source>
        <dbReference type="SAM" id="Phobius"/>
    </source>
</evidence>
<sequence>MGIVDNAVYVDGRRTANPSSLDETFETMRERHGLAWVGLYRPSEAEIRAVAEELSLHHLAVDDAIAAHQRPKLERYDDNLFVVLRPARYLDAEERVEFGELHVFVGPDFVVTVRHAESPDVGAVRRRLESTPELLRLGPEAILYAVLDQVVDEYAPVVAGLQNDIDEIEDQLFSGDPAVSRRIYELSREVIAFQRATHPVVGILQSLERGSEKYGVDIELQRNLRDVLDHSLRLAEQADSFRVLLQNALMVQATLVAQHQNEEMRRLSETSLAQGEEVKKISSWAAILFAPTLVGTIYGMNFERMPELGWGLGYPAAVAAMVAMGFALYLIFKRHKWL</sequence>
<evidence type="ECO:0000256" key="1">
    <source>
        <dbReference type="ARBA" id="ARBA00004651"/>
    </source>
</evidence>
<comment type="catalytic activity">
    <reaction evidence="10">
        <text>Mg(2+)(in) = Mg(2+)(out)</text>
        <dbReference type="Rhea" id="RHEA:29827"/>
        <dbReference type="ChEBI" id="CHEBI:18420"/>
    </reaction>
</comment>
<evidence type="ECO:0000256" key="5">
    <source>
        <dbReference type="ARBA" id="ARBA00022692"/>
    </source>
</evidence>
<dbReference type="Gene3D" id="3.30.460.20">
    <property type="entry name" value="CorA soluble domain-like"/>
    <property type="match status" value="1"/>
</dbReference>
<comment type="caution">
    <text evidence="13">The sequence shown here is derived from an EMBL/GenBank/DDBJ whole genome shotgun (WGS) entry which is preliminary data.</text>
</comment>
<dbReference type="GO" id="GO:0050897">
    <property type="term" value="F:cobalt ion binding"/>
    <property type="evidence" value="ECO:0007669"/>
    <property type="project" value="TreeGrafter"/>
</dbReference>
<dbReference type="InterPro" id="IPR045863">
    <property type="entry name" value="CorA_TM1_TM2"/>
</dbReference>
<name>A0A161YII8_9CELL</name>
<evidence type="ECO:0000256" key="7">
    <source>
        <dbReference type="ARBA" id="ARBA00022989"/>
    </source>
</evidence>
<keyword evidence="9 12" id="KW-0472">Membrane</keyword>
<feature type="transmembrane region" description="Helical" evidence="12">
    <location>
        <begin position="281"/>
        <end position="300"/>
    </location>
</feature>
<evidence type="ECO:0000256" key="3">
    <source>
        <dbReference type="ARBA" id="ARBA00022448"/>
    </source>
</evidence>
<comment type="similarity">
    <text evidence="2">Belongs to the CorA metal ion transporter (MIT) (TC 1.A.35) family.</text>
</comment>
<dbReference type="PANTHER" id="PTHR46494:SF1">
    <property type="entry name" value="CORA FAMILY METAL ION TRANSPORTER (EUROFUNG)"/>
    <property type="match status" value="1"/>
</dbReference>
<dbReference type="GO" id="GO:0005886">
    <property type="term" value="C:plasma membrane"/>
    <property type="evidence" value="ECO:0007669"/>
    <property type="project" value="UniProtKB-SubCell"/>
</dbReference>
<keyword evidence="3" id="KW-0813">Transport</keyword>
<dbReference type="PANTHER" id="PTHR46494">
    <property type="entry name" value="CORA FAMILY METAL ION TRANSPORTER (EUROFUNG)"/>
    <property type="match status" value="1"/>
</dbReference>
<keyword evidence="5 12" id="KW-0812">Transmembrane</keyword>
<dbReference type="Pfam" id="PF01544">
    <property type="entry name" value="CorA"/>
    <property type="match status" value="1"/>
</dbReference>
<keyword evidence="4" id="KW-1003">Cell membrane</keyword>
<dbReference type="RefSeq" id="WP_056650144.1">
    <property type="nucleotide sequence ID" value="NZ_LRIE01000061.1"/>
</dbReference>
<dbReference type="EMBL" id="LRIE01000061">
    <property type="protein sequence ID" value="KZM36028.1"/>
    <property type="molecule type" value="Genomic_DNA"/>
</dbReference>
<dbReference type="GO" id="GO:0015095">
    <property type="term" value="F:magnesium ion transmembrane transporter activity"/>
    <property type="evidence" value="ECO:0007669"/>
    <property type="project" value="TreeGrafter"/>
</dbReference>
<evidence type="ECO:0000313" key="15">
    <source>
        <dbReference type="Proteomes" id="UP000076447"/>
    </source>
</evidence>
<proteinExistence type="inferred from homology"/>
<dbReference type="AlphaFoldDB" id="A0A161YII8"/>
<protein>
    <submittedName>
        <fullName evidence="13">Magnesium transport protein CorA</fullName>
    </submittedName>
</protein>
<dbReference type="GO" id="GO:0000287">
    <property type="term" value="F:magnesium ion binding"/>
    <property type="evidence" value="ECO:0007669"/>
    <property type="project" value="TreeGrafter"/>
</dbReference>
<keyword evidence="7 12" id="KW-1133">Transmembrane helix</keyword>
<evidence type="ECO:0000313" key="13">
    <source>
        <dbReference type="EMBL" id="KZM36028.1"/>
    </source>
</evidence>
<dbReference type="InterPro" id="IPR002523">
    <property type="entry name" value="MgTranspt_CorA/ZnTranspt_ZntB"/>
</dbReference>
<dbReference type="Gene3D" id="1.20.58.340">
    <property type="entry name" value="Magnesium transport protein CorA, transmembrane region"/>
    <property type="match status" value="2"/>
</dbReference>
<feature type="transmembrane region" description="Helical" evidence="12">
    <location>
        <begin position="312"/>
        <end position="332"/>
    </location>
</feature>
<keyword evidence="16" id="KW-1185">Reference proteome</keyword>
<evidence type="ECO:0000256" key="4">
    <source>
        <dbReference type="ARBA" id="ARBA00022475"/>
    </source>
</evidence>
<reference evidence="13 15" key="1">
    <citation type="submission" date="2016-01" db="EMBL/GenBank/DDBJ databases">
        <title>Genome sequence of Oerskovia enterophila VJag, an agar and cellulose degrading bacterium.</title>
        <authorList>
            <person name="Poehlein A."/>
            <person name="Jag V."/>
            <person name="Bengelsdorf F."/>
            <person name="Duerre P."/>
            <person name="Daniel R."/>
        </authorList>
    </citation>
    <scope>NUCLEOTIDE SEQUENCE [LARGE SCALE GENOMIC DNA]</scope>
    <source>
        <strain evidence="13 15">VJag</strain>
    </source>
</reference>
<evidence type="ECO:0000256" key="11">
    <source>
        <dbReference type="ARBA" id="ARBA00045497"/>
    </source>
</evidence>
<gene>
    <name evidence="13" type="primary">corA_1</name>
    <name evidence="14" type="ORF">OERS_09690</name>
    <name evidence="13" type="ORF">OJAG_12320</name>
</gene>
<dbReference type="Proteomes" id="UP000076447">
    <property type="component" value="Unassembled WGS sequence"/>
</dbReference>
<evidence type="ECO:0000256" key="9">
    <source>
        <dbReference type="ARBA" id="ARBA00023136"/>
    </source>
</evidence>
<dbReference type="EMBL" id="MAQA01000007">
    <property type="protein sequence ID" value="OCI32360.1"/>
    <property type="molecule type" value="Genomic_DNA"/>
</dbReference>
<comment type="function">
    <text evidence="11">Mediates influx of magnesium ions. Alternates between open and closed states. Activated by low cytoplasmic Mg(2+) levels. Inactive when cytoplasmic Mg(2+) levels are high.</text>
</comment>
<evidence type="ECO:0000256" key="2">
    <source>
        <dbReference type="ARBA" id="ARBA00009765"/>
    </source>
</evidence>
<evidence type="ECO:0000256" key="10">
    <source>
        <dbReference type="ARBA" id="ARBA00034269"/>
    </source>
</evidence>
<reference evidence="14 16" key="2">
    <citation type="submission" date="2016-06" db="EMBL/GenBank/DDBJ databases">
        <title>Genome sequence of Oerskovia enterophila DSM 43852.</title>
        <authorList>
            <person name="Poehlein A."/>
            <person name="Jag V."/>
            <person name="Bengelsdorf F.R."/>
            <person name="Daniel R."/>
            <person name="Duerre P."/>
        </authorList>
    </citation>
    <scope>NUCLEOTIDE SEQUENCE [LARGE SCALE GENOMIC DNA]</scope>
    <source>
        <strain evidence="14 16">DSM 43852</strain>
    </source>
</reference>
<dbReference type="STRING" id="43678.OJAG_12320"/>
<dbReference type="Proteomes" id="UP000093412">
    <property type="component" value="Unassembled WGS sequence"/>
</dbReference>
<dbReference type="CDD" id="cd12830">
    <property type="entry name" value="MtCorA-like"/>
    <property type="match status" value="1"/>
</dbReference>
<organism evidence="13 15">
    <name type="scientific">Oerskovia enterophila</name>
    <dbReference type="NCBI Taxonomy" id="43678"/>
    <lineage>
        <taxon>Bacteria</taxon>
        <taxon>Bacillati</taxon>
        <taxon>Actinomycetota</taxon>
        <taxon>Actinomycetes</taxon>
        <taxon>Micrococcales</taxon>
        <taxon>Cellulomonadaceae</taxon>
        <taxon>Oerskovia</taxon>
    </lineage>
</organism>
<dbReference type="OrthoDB" id="9803416at2"/>
<dbReference type="SUPFAM" id="SSF143865">
    <property type="entry name" value="CorA soluble domain-like"/>
    <property type="match status" value="1"/>
</dbReference>
<dbReference type="GO" id="GO:0015087">
    <property type="term" value="F:cobalt ion transmembrane transporter activity"/>
    <property type="evidence" value="ECO:0007669"/>
    <property type="project" value="TreeGrafter"/>
</dbReference>
<evidence type="ECO:0000313" key="16">
    <source>
        <dbReference type="Proteomes" id="UP000093412"/>
    </source>
</evidence>
<accession>A0A161YII8</accession>
<dbReference type="FunFam" id="1.20.58.340:FF:000004">
    <property type="entry name" value="Magnesium transport protein CorA"/>
    <property type="match status" value="1"/>
</dbReference>